<dbReference type="Proteomes" id="UP001352852">
    <property type="component" value="Unassembled WGS sequence"/>
</dbReference>
<evidence type="ECO:0000256" key="1">
    <source>
        <dbReference type="SAM" id="Phobius"/>
    </source>
</evidence>
<comment type="caution">
    <text evidence="2">The sequence shown here is derived from an EMBL/GenBank/DDBJ whole genome shotgun (WGS) entry which is preliminary data.</text>
</comment>
<gene>
    <name evidence="2" type="ORF">CHARACLAT_031321</name>
</gene>
<keyword evidence="1" id="KW-0812">Transmembrane</keyword>
<sequence>MRVGVCDCDCVCLFLCQVGSWAAPSPGSAKAYFLPATLPACGWCLCPLVNWWFSVSMAGSFCVCQLTPDGCFLEPGPPSSVGGSSALGSLWMSVAQIFYVSVSGSGGEGLWLLILAIAYSLWRNLI</sequence>
<evidence type="ECO:0000313" key="3">
    <source>
        <dbReference type="Proteomes" id="UP001352852"/>
    </source>
</evidence>
<dbReference type="EMBL" id="JAHUTJ010037805">
    <property type="protein sequence ID" value="MED6279118.1"/>
    <property type="molecule type" value="Genomic_DNA"/>
</dbReference>
<accession>A0ABU7DZ63</accession>
<proteinExistence type="predicted"/>
<protein>
    <recommendedName>
        <fullName evidence="4">NADH dehydrogenase subunit 6</fullName>
    </recommendedName>
</protein>
<evidence type="ECO:0000313" key="2">
    <source>
        <dbReference type="EMBL" id="MED6279118.1"/>
    </source>
</evidence>
<keyword evidence="1" id="KW-1133">Transmembrane helix</keyword>
<keyword evidence="3" id="KW-1185">Reference proteome</keyword>
<feature type="transmembrane region" description="Helical" evidence="1">
    <location>
        <begin position="97"/>
        <end position="122"/>
    </location>
</feature>
<organism evidence="2 3">
    <name type="scientific">Characodon lateralis</name>
    <dbReference type="NCBI Taxonomy" id="208331"/>
    <lineage>
        <taxon>Eukaryota</taxon>
        <taxon>Metazoa</taxon>
        <taxon>Chordata</taxon>
        <taxon>Craniata</taxon>
        <taxon>Vertebrata</taxon>
        <taxon>Euteleostomi</taxon>
        <taxon>Actinopterygii</taxon>
        <taxon>Neopterygii</taxon>
        <taxon>Teleostei</taxon>
        <taxon>Neoteleostei</taxon>
        <taxon>Acanthomorphata</taxon>
        <taxon>Ovalentaria</taxon>
        <taxon>Atherinomorphae</taxon>
        <taxon>Cyprinodontiformes</taxon>
        <taxon>Goodeidae</taxon>
        <taxon>Characodon</taxon>
    </lineage>
</organism>
<reference evidence="2 3" key="1">
    <citation type="submission" date="2021-06" db="EMBL/GenBank/DDBJ databases">
        <authorList>
            <person name="Palmer J.M."/>
        </authorList>
    </citation>
    <scope>NUCLEOTIDE SEQUENCE [LARGE SCALE GENOMIC DNA]</scope>
    <source>
        <strain evidence="2 3">CL_MEX2019</strain>
        <tissue evidence="2">Muscle</tissue>
    </source>
</reference>
<keyword evidence="1" id="KW-0472">Membrane</keyword>
<evidence type="ECO:0008006" key="4">
    <source>
        <dbReference type="Google" id="ProtNLM"/>
    </source>
</evidence>
<name>A0ABU7DZ63_9TELE</name>